<feature type="domain" description="Saposin B-type" evidence="3">
    <location>
        <begin position="20"/>
        <end position="101"/>
    </location>
</feature>
<accession>A0AA39I8E3</accession>
<feature type="signal peptide" evidence="2">
    <location>
        <begin position="1"/>
        <end position="18"/>
    </location>
</feature>
<evidence type="ECO:0000313" key="4">
    <source>
        <dbReference type="EMBL" id="KAK0419740.1"/>
    </source>
</evidence>
<organism evidence="4 5">
    <name type="scientific">Steinernema hermaphroditum</name>
    <dbReference type="NCBI Taxonomy" id="289476"/>
    <lineage>
        <taxon>Eukaryota</taxon>
        <taxon>Metazoa</taxon>
        <taxon>Ecdysozoa</taxon>
        <taxon>Nematoda</taxon>
        <taxon>Chromadorea</taxon>
        <taxon>Rhabditida</taxon>
        <taxon>Tylenchina</taxon>
        <taxon>Panagrolaimomorpha</taxon>
        <taxon>Strongyloidoidea</taxon>
        <taxon>Steinernematidae</taxon>
        <taxon>Steinernema</taxon>
    </lineage>
</organism>
<evidence type="ECO:0000259" key="3">
    <source>
        <dbReference type="PROSITE" id="PS50015"/>
    </source>
</evidence>
<dbReference type="SUPFAM" id="SSF47862">
    <property type="entry name" value="Saposin"/>
    <property type="match status" value="1"/>
</dbReference>
<keyword evidence="5" id="KW-1185">Reference proteome</keyword>
<dbReference type="SMART" id="SM00741">
    <property type="entry name" value="SapB"/>
    <property type="match status" value="1"/>
</dbReference>
<feature type="chain" id="PRO_5041446657" description="Saposin B-type domain-containing protein" evidence="2">
    <location>
        <begin position="19"/>
        <end position="101"/>
    </location>
</feature>
<dbReference type="AlphaFoldDB" id="A0AA39I8E3"/>
<gene>
    <name evidence="4" type="ORF">QR680_014299</name>
</gene>
<dbReference type="InterPro" id="IPR011001">
    <property type="entry name" value="Saposin-like"/>
</dbReference>
<sequence>MQRLAVALLLVLIATASCQHVITCYMCQIGLKNMVASMKANGEAMQNLGDSLSDGCDEIPQEQQRVGCRKLFGDHINDIFDQFSTDPSTDPLAMCKNMKFC</sequence>
<evidence type="ECO:0000256" key="1">
    <source>
        <dbReference type="ARBA" id="ARBA00023157"/>
    </source>
</evidence>
<comment type="caution">
    <text evidence="4">The sequence shown here is derived from an EMBL/GenBank/DDBJ whole genome shotgun (WGS) entry which is preliminary data.</text>
</comment>
<dbReference type="PROSITE" id="PS50015">
    <property type="entry name" value="SAP_B"/>
    <property type="match status" value="1"/>
</dbReference>
<dbReference type="EMBL" id="JAUCMV010000002">
    <property type="protein sequence ID" value="KAK0419740.1"/>
    <property type="molecule type" value="Genomic_DNA"/>
</dbReference>
<evidence type="ECO:0000313" key="5">
    <source>
        <dbReference type="Proteomes" id="UP001175271"/>
    </source>
</evidence>
<dbReference type="InterPro" id="IPR008139">
    <property type="entry name" value="SaposinB_dom"/>
</dbReference>
<reference evidence="4" key="1">
    <citation type="submission" date="2023-06" db="EMBL/GenBank/DDBJ databases">
        <title>Genomic analysis of the entomopathogenic nematode Steinernema hermaphroditum.</title>
        <authorList>
            <person name="Schwarz E.M."/>
            <person name="Heppert J.K."/>
            <person name="Baniya A."/>
            <person name="Schwartz H.T."/>
            <person name="Tan C.-H."/>
            <person name="Antoshechkin I."/>
            <person name="Sternberg P.W."/>
            <person name="Goodrich-Blair H."/>
            <person name="Dillman A.R."/>
        </authorList>
    </citation>
    <scope>NUCLEOTIDE SEQUENCE</scope>
    <source>
        <strain evidence="4">PS9179</strain>
        <tissue evidence="4">Whole animal</tissue>
    </source>
</reference>
<proteinExistence type="predicted"/>
<dbReference type="Gene3D" id="1.10.225.10">
    <property type="entry name" value="Saposin-like"/>
    <property type="match status" value="1"/>
</dbReference>
<evidence type="ECO:0000256" key="2">
    <source>
        <dbReference type="SAM" id="SignalP"/>
    </source>
</evidence>
<keyword evidence="2" id="KW-0732">Signal</keyword>
<dbReference type="Proteomes" id="UP001175271">
    <property type="component" value="Unassembled WGS sequence"/>
</dbReference>
<keyword evidence="1" id="KW-1015">Disulfide bond</keyword>
<protein>
    <recommendedName>
        <fullName evidence="3">Saposin B-type domain-containing protein</fullName>
    </recommendedName>
</protein>
<dbReference type="PROSITE" id="PS51257">
    <property type="entry name" value="PROKAR_LIPOPROTEIN"/>
    <property type="match status" value="1"/>
</dbReference>
<name>A0AA39I8E3_9BILA</name>